<dbReference type="PROSITE" id="PS51184">
    <property type="entry name" value="JMJC"/>
    <property type="match status" value="1"/>
</dbReference>
<dbReference type="InterPro" id="IPR003347">
    <property type="entry name" value="JmjC_dom"/>
</dbReference>
<dbReference type="AlphaFoldDB" id="T0HJA1"/>
<evidence type="ECO:0000313" key="2">
    <source>
        <dbReference type="EMBL" id="EQB13107.1"/>
    </source>
</evidence>
<proteinExistence type="predicted"/>
<name>T0HJA1_9SPHN</name>
<dbReference type="Proteomes" id="UP000015531">
    <property type="component" value="Unassembled WGS sequence"/>
</dbReference>
<evidence type="ECO:0000313" key="3">
    <source>
        <dbReference type="Proteomes" id="UP000015531"/>
    </source>
</evidence>
<dbReference type="PANTHER" id="PTHR12461">
    <property type="entry name" value="HYPOXIA-INDUCIBLE FACTOR 1 ALPHA INHIBITOR-RELATED"/>
    <property type="match status" value="1"/>
</dbReference>
<dbReference type="SUPFAM" id="SSF51197">
    <property type="entry name" value="Clavaminate synthase-like"/>
    <property type="match status" value="1"/>
</dbReference>
<dbReference type="Gene3D" id="2.60.120.650">
    <property type="entry name" value="Cupin"/>
    <property type="match status" value="1"/>
</dbReference>
<dbReference type="PANTHER" id="PTHR12461:SF105">
    <property type="entry name" value="HYPOXIA-INDUCIBLE FACTOR 1-ALPHA INHIBITOR"/>
    <property type="match status" value="1"/>
</dbReference>
<dbReference type="eggNOG" id="COG2850">
    <property type="taxonomic scope" value="Bacteria"/>
</dbReference>
<protein>
    <submittedName>
        <fullName evidence="2">Transcriptional regulator</fullName>
    </submittedName>
</protein>
<accession>T0HJA1</accession>
<dbReference type="SMART" id="SM00558">
    <property type="entry name" value="JmjC"/>
    <property type="match status" value="1"/>
</dbReference>
<comment type="caution">
    <text evidence="2">The sequence shown here is derived from an EMBL/GenBank/DDBJ whole genome shotgun (WGS) entry which is preliminary data.</text>
</comment>
<dbReference type="EMBL" id="ATDP01000098">
    <property type="protein sequence ID" value="EQB13107.1"/>
    <property type="molecule type" value="Genomic_DNA"/>
</dbReference>
<organism evidence="2 3">
    <name type="scientific">Sphingobium lactosutens DS20</name>
    <dbReference type="NCBI Taxonomy" id="1331060"/>
    <lineage>
        <taxon>Bacteria</taxon>
        <taxon>Pseudomonadati</taxon>
        <taxon>Pseudomonadota</taxon>
        <taxon>Alphaproteobacteria</taxon>
        <taxon>Sphingomonadales</taxon>
        <taxon>Sphingomonadaceae</taxon>
        <taxon>Sphingobium</taxon>
    </lineage>
</organism>
<gene>
    <name evidence="2" type="ORF">RLDS_17460</name>
</gene>
<feature type="domain" description="JmjC" evidence="1">
    <location>
        <begin position="95"/>
        <end position="256"/>
    </location>
</feature>
<evidence type="ECO:0000259" key="1">
    <source>
        <dbReference type="PROSITE" id="PS51184"/>
    </source>
</evidence>
<dbReference type="PATRIC" id="fig|1331060.3.peg.3360"/>
<reference evidence="2 3" key="1">
    <citation type="journal article" date="2013" name="Genome Announc.">
        <title>Draft Genome Sequence of Sphingobium lactosutens Strain DS20T, Isolated from a Hexachlorocyclohexane Dumpsite.</title>
        <authorList>
            <person name="Kumar R."/>
            <person name="Dwivedi V."/>
            <person name="Negi V."/>
            <person name="Khurana J.P."/>
            <person name="Lal R."/>
        </authorList>
    </citation>
    <scope>NUCLEOTIDE SEQUENCE [LARGE SCALE GENOMIC DNA]</scope>
    <source>
        <strain evidence="2 3">DS20</strain>
    </source>
</reference>
<keyword evidence="3" id="KW-1185">Reference proteome</keyword>
<sequence>MTSMDSAIAHHPATFPQTARAAFAKAYPDQPVKLSHDLVGHSLLTLDALATLAERMPAASVEYNLGKLPLGVRPEDTPSNGLTLGETIRTIETNGSWAVLKNVERDPAYGALLDAALAELEPIVVAQTGPMLHREAFIFLSSPGSVTPFHMDPEHNILLQIIGNKTMMIFPARDEVLVPAQKSEDFHGGGHRNLEWQDGFKARGTPFPLAPGDAVHVPVKAPHFVENGPAVSVSLSVTWRSDRSVAEGELHSFNALLRKRGLPTGAVSDRPERQGLRRLVYRIMRKLGA</sequence>